<keyword evidence="2" id="KW-1185">Reference proteome</keyword>
<dbReference type="Proteomes" id="UP000283633">
    <property type="component" value="Unassembled WGS sequence"/>
</dbReference>
<evidence type="ECO:0000313" key="2">
    <source>
        <dbReference type="Proteomes" id="UP000283633"/>
    </source>
</evidence>
<dbReference type="EMBL" id="QWZQ01000070">
    <property type="protein sequence ID" value="RRK09296.1"/>
    <property type="molecule type" value="Genomic_DNA"/>
</dbReference>
<dbReference type="Pfam" id="PF03682">
    <property type="entry name" value="UPF0158"/>
    <property type="match status" value="1"/>
</dbReference>
<dbReference type="OrthoDB" id="48384at2"/>
<dbReference type="AlphaFoldDB" id="A0A426D3X9"/>
<gene>
    <name evidence="1" type="ORF">D1831_13505</name>
</gene>
<protein>
    <submittedName>
        <fullName evidence="1">Uncharacterized protein</fullName>
    </submittedName>
</protein>
<dbReference type="InterPro" id="IPR005361">
    <property type="entry name" value="UPF0158"/>
</dbReference>
<dbReference type="RefSeq" id="WP_125073360.1">
    <property type="nucleotide sequence ID" value="NZ_QWZQ01000070.1"/>
</dbReference>
<comment type="caution">
    <text evidence="1">The sequence shown here is derived from an EMBL/GenBank/DDBJ whole genome shotgun (WGS) entry which is preliminary data.</text>
</comment>
<evidence type="ECO:0000313" key="1">
    <source>
        <dbReference type="EMBL" id="RRK09296.1"/>
    </source>
</evidence>
<accession>A0A426D3X9</accession>
<organism evidence="1 2">
    <name type="scientific">Lactiplantibacillus garii</name>
    <dbReference type="NCBI Taxonomy" id="2306423"/>
    <lineage>
        <taxon>Bacteria</taxon>
        <taxon>Bacillati</taxon>
        <taxon>Bacillota</taxon>
        <taxon>Bacilli</taxon>
        <taxon>Lactobacillales</taxon>
        <taxon>Lactobacillaceae</taxon>
        <taxon>Lactiplantibacillus</taxon>
    </lineage>
</organism>
<sequence>MEIKLAALVEAISLMDDETTGFYNRVTGEFNYINDYVDDVDAGMIDFDDDRYLRLPTAYEIDDYQIMQAYTERLPAGKDQRQLAESLRGRGAFHHFRETLIRLDLEQAWYAFQDQAYRQIAIDWCHENGLTYK</sequence>
<reference evidence="1 2" key="1">
    <citation type="submission" date="2018-08" db="EMBL/GenBank/DDBJ databases">
        <title>Genome Lactobacillus garii FI11369.</title>
        <authorList>
            <person name="Diaz M."/>
            <person name="Narbad A."/>
        </authorList>
    </citation>
    <scope>NUCLEOTIDE SEQUENCE [LARGE SCALE GENOMIC DNA]</scope>
    <source>
        <strain evidence="1 2">FI11369</strain>
    </source>
</reference>
<proteinExistence type="predicted"/>
<name>A0A426D3X9_9LACO</name>